<evidence type="ECO:0000256" key="3">
    <source>
        <dbReference type="ARBA" id="ARBA00009982"/>
    </source>
</evidence>
<reference evidence="14 15" key="1">
    <citation type="journal article" date="2019" name="Int. J. Syst. Evol. Microbiol.">
        <title>The Global Catalogue of Microorganisms (GCM) 10K type strain sequencing project: providing services to taxonomists for standard genome sequencing and annotation.</title>
        <authorList>
            <consortium name="The Broad Institute Genomics Platform"/>
            <consortium name="The Broad Institute Genome Sequencing Center for Infectious Disease"/>
            <person name="Wu L."/>
            <person name="Ma J."/>
        </authorList>
    </citation>
    <scope>NUCLEOTIDE SEQUENCE [LARGE SCALE GENOMIC DNA]</scope>
    <source>
        <strain evidence="14 15">JCM 16227</strain>
    </source>
</reference>
<comment type="cofactor">
    <cofactor evidence="1 11">
        <name>pyridoxal 5'-phosphate</name>
        <dbReference type="ChEBI" id="CHEBI:597326"/>
    </cofactor>
</comment>
<comment type="similarity">
    <text evidence="3 11">Belongs to the TrpB family.</text>
</comment>
<dbReference type="NCBIfam" id="TIGR00263">
    <property type="entry name" value="trpB"/>
    <property type="match status" value="1"/>
</dbReference>
<proteinExistence type="inferred from homology"/>
<dbReference type="InterPro" id="IPR001926">
    <property type="entry name" value="TrpB-like_PALP"/>
</dbReference>
<evidence type="ECO:0000256" key="6">
    <source>
        <dbReference type="ARBA" id="ARBA00022822"/>
    </source>
</evidence>
<feature type="domain" description="Tryptophan synthase beta chain-like PALP" evidence="13">
    <location>
        <begin position="83"/>
        <end position="407"/>
    </location>
</feature>
<dbReference type="HAMAP" id="MF_00133">
    <property type="entry name" value="Trp_synth_beta"/>
    <property type="match status" value="1"/>
</dbReference>
<comment type="subunit">
    <text evidence="4 11">Tetramer of two alpha and two beta chains.</text>
</comment>
<evidence type="ECO:0000313" key="14">
    <source>
        <dbReference type="EMBL" id="GAA2385239.1"/>
    </source>
</evidence>
<evidence type="ECO:0000256" key="2">
    <source>
        <dbReference type="ARBA" id="ARBA00004733"/>
    </source>
</evidence>
<comment type="pathway">
    <text evidence="2 11">Amino-acid biosynthesis; L-tryptophan biosynthesis; L-tryptophan from chorismate: step 5/5.</text>
</comment>
<keyword evidence="6 11" id="KW-0822">Tryptophan biosynthesis</keyword>
<dbReference type="SUPFAM" id="SSF53686">
    <property type="entry name" value="Tryptophan synthase beta subunit-like PLP-dependent enzymes"/>
    <property type="match status" value="1"/>
</dbReference>
<protein>
    <recommendedName>
        <fullName evidence="11">Tryptophan synthase beta chain</fullName>
        <ecNumber evidence="11">4.2.1.20</ecNumber>
    </recommendedName>
</protein>
<dbReference type="Pfam" id="PF00291">
    <property type="entry name" value="PALP"/>
    <property type="match status" value="1"/>
</dbReference>
<accession>A0ABN3HQJ9</accession>
<feature type="modified residue" description="N6-(pyridoxal phosphate)lysine" evidence="11">
    <location>
        <position position="117"/>
    </location>
</feature>
<dbReference type="CDD" id="cd06446">
    <property type="entry name" value="Trp-synth_B"/>
    <property type="match status" value="1"/>
</dbReference>
<evidence type="ECO:0000256" key="7">
    <source>
        <dbReference type="ARBA" id="ARBA00022898"/>
    </source>
</evidence>
<dbReference type="InterPro" id="IPR006653">
    <property type="entry name" value="Trp_synth_b_CS"/>
</dbReference>
<keyword evidence="9 11" id="KW-0456">Lyase</keyword>
<keyword evidence="15" id="KW-1185">Reference proteome</keyword>
<dbReference type="PROSITE" id="PS00168">
    <property type="entry name" value="TRP_SYNTHASE_BETA"/>
    <property type="match status" value="1"/>
</dbReference>
<feature type="region of interest" description="Disordered" evidence="12">
    <location>
        <begin position="1"/>
        <end position="40"/>
    </location>
</feature>
<dbReference type="EMBL" id="BAAARB010000014">
    <property type="protein sequence ID" value="GAA2385239.1"/>
    <property type="molecule type" value="Genomic_DNA"/>
</dbReference>
<feature type="compositionally biased region" description="Basic and acidic residues" evidence="12">
    <location>
        <begin position="31"/>
        <end position="40"/>
    </location>
</feature>
<dbReference type="EC" id="4.2.1.20" evidence="11"/>
<dbReference type="InterPro" id="IPR023026">
    <property type="entry name" value="Trp_synth_beta/beta-like"/>
</dbReference>
<evidence type="ECO:0000259" key="13">
    <source>
        <dbReference type="Pfam" id="PF00291"/>
    </source>
</evidence>
<dbReference type="Proteomes" id="UP001501170">
    <property type="component" value="Unassembled WGS sequence"/>
</dbReference>
<evidence type="ECO:0000256" key="8">
    <source>
        <dbReference type="ARBA" id="ARBA00023141"/>
    </source>
</evidence>
<evidence type="ECO:0000256" key="9">
    <source>
        <dbReference type="ARBA" id="ARBA00023239"/>
    </source>
</evidence>
<comment type="catalytic activity">
    <reaction evidence="10 11">
        <text>(1S,2R)-1-C-(indol-3-yl)glycerol 3-phosphate + L-serine = D-glyceraldehyde 3-phosphate + L-tryptophan + H2O</text>
        <dbReference type="Rhea" id="RHEA:10532"/>
        <dbReference type="ChEBI" id="CHEBI:15377"/>
        <dbReference type="ChEBI" id="CHEBI:33384"/>
        <dbReference type="ChEBI" id="CHEBI:57912"/>
        <dbReference type="ChEBI" id="CHEBI:58866"/>
        <dbReference type="ChEBI" id="CHEBI:59776"/>
        <dbReference type="EC" id="4.2.1.20"/>
    </reaction>
</comment>
<evidence type="ECO:0000256" key="10">
    <source>
        <dbReference type="ARBA" id="ARBA00049047"/>
    </source>
</evidence>
<comment type="caution">
    <text evidence="14">The sequence shown here is derived from an EMBL/GenBank/DDBJ whole genome shotgun (WGS) entry which is preliminary data.</text>
</comment>
<dbReference type="PIRSF" id="PIRSF001413">
    <property type="entry name" value="Trp_syn_beta"/>
    <property type="match status" value="1"/>
</dbReference>
<comment type="function">
    <text evidence="11">The beta subunit is responsible for the synthesis of L-tryptophan from indole and L-serine.</text>
</comment>
<evidence type="ECO:0000256" key="1">
    <source>
        <dbReference type="ARBA" id="ARBA00001933"/>
    </source>
</evidence>
<dbReference type="InterPro" id="IPR006654">
    <property type="entry name" value="Trp_synth_beta"/>
</dbReference>
<gene>
    <name evidence="11 14" type="primary">trpB</name>
    <name evidence="14" type="ORF">GCM10009855_26830</name>
</gene>
<evidence type="ECO:0000256" key="4">
    <source>
        <dbReference type="ARBA" id="ARBA00011270"/>
    </source>
</evidence>
<evidence type="ECO:0000313" key="15">
    <source>
        <dbReference type="Proteomes" id="UP001501170"/>
    </source>
</evidence>
<organism evidence="14 15">
    <name type="scientific">Gordonia cholesterolivorans</name>
    <dbReference type="NCBI Taxonomy" id="559625"/>
    <lineage>
        <taxon>Bacteria</taxon>
        <taxon>Bacillati</taxon>
        <taxon>Actinomycetota</taxon>
        <taxon>Actinomycetes</taxon>
        <taxon>Mycobacteriales</taxon>
        <taxon>Gordoniaceae</taxon>
        <taxon>Gordonia</taxon>
    </lineage>
</organism>
<evidence type="ECO:0000256" key="12">
    <source>
        <dbReference type="SAM" id="MobiDB-lite"/>
    </source>
</evidence>
<dbReference type="PANTHER" id="PTHR48077:SF3">
    <property type="entry name" value="TRYPTOPHAN SYNTHASE"/>
    <property type="match status" value="1"/>
</dbReference>
<dbReference type="Gene3D" id="3.40.50.1100">
    <property type="match status" value="2"/>
</dbReference>
<sequence>MTDNPEAAQRMSTGTAFPKASDGVSDVHPIGPDDRGHWGDFGGRHVPEALMAVIEEVTATYEKLRVDTDFLNELDRLQRDYTGRPSPLYEAERLREDAGGARLFLKREDLNHTGSHKINNVLGQALLAKKMGKTRVIAETGAGQHGVATATACALLGLECLVYMGRVDTERQGLNVARMRLLGATVVAVETGSATLKDAINEALRDWVTNADTTYYCFGTAAGPHPFPMIVRDLQRIIGLESRVQILEKIGRLPDAVTACVGGGSNAIGMFHPFIDDEGVRMVGFEAGGDGVETGRHAATFAGGSPGAFQGAYSYLLQDEDGQTIESHSISAGLDYPGVGPEHAHLQQIGRAEYRPINDDEAMEALALLSRKEGIIPAIESAHAVAGALRLGRELGEGAVIIVSLSGRGDKDVETAARWFDLFEKPPSETEYAARLAAAAKENAR</sequence>
<evidence type="ECO:0000256" key="11">
    <source>
        <dbReference type="HAMAP-Rule" id="MF_00133"/>
    </source>
</evidence>
<keyword evidence="7 11" id="KW-0663">Pyridoxal phosphate</keyword>
<dbReference type="PANTHER" id="PTHR48077">
    <property type="entry name" value="TRYPTOPHAN SYNTHASE-RELATED"/>
    <property type="match status" value="1"/>
</dbReference>
<evidence type="ECO:0000256" key="5">
    <source>
        <dbReference type="ARBA" id="ARBA00022605"/>
    </source>
</evidence>
<name>A0ABN3HQJ9_9ACTN</name>
<dbReference type="InterPro" id="IPR036052">
    <property type="entry name" value="TrpB-like_PALP_sf"/>
</dbReference>
<keyword evidence="5 11" id="KW-0028">Amino-acid biosynthesis</keyword>
<keyword evidence="8 11" id="KW-0057">Aromatic amino acid biosynthesis</keyword>